<dbReference type="AlphaFoldDB" id="A0A9P4MWF0"/>
<reference evidence="2" key="1">
    <citation type="journal article" date="2020" name="Stud. Mycol.">
        <title>101 Dothideomycetes genomes: a test case for predicting lifestyles and emergence of pathogens.</title>
        <authorList>
            <person name="Haridas S."/>
            <person name="Albert R."/>
            <person name="Binder M."/>
            <person name="Bloem J."/>
            <person name="Labutti K."/>
            <person name="Salamov A."/>
            <person name="Andreopoulos B."/>
            <person name="Baker S."/>
            <person name="Barry K."/>
            <person name="Bills G."/>
            <person name="Bluhm B."/>
            <person name="Cannon C."/>
            <person name="Castanera R."/>
            <person name="Culley D."/>
            <person name="Daum C."/>
            <person name="Ezra D."/>
            <person name="Gonzalez J."/>
            <person name="Henrissat B."/>
            <person name="Kuo A."/>
            <person name="Liang C."/>
            <person name="Lipzen A."/>
            <person name="Lutzoni F."/>
            <person name="Magnuson J."/>
            <person name="Mondo S."/>
            <person name="Nolan M."/>
            <person name="Ohm R."/>
            <person name="Pangilinan J."/>
            <person name="Park H.-J."/>
            <person name="Ramirez L."/>
            <person name="Alfaro M."/>
            <person name="Sun H."/>
            <person name="Tritt A."/>
            <person name="Yoshinaga Y."/>
            <person name="Zwiers L.-H."/>
            <person name="Turgeon B."/>
            <person name="Goodwin S."/>
            <person name="Spatafora J."/>
            <person name="Crous P."/>
            <person name="Grigoriev I."/>
        </authorList>
    </citation>
    <scope>NUCLEOTIDE SEQUENCE</scope>
    <source>
        <strain evidence="2">ATCC 74209</strain>
    </source>
</reference>
<feature type="compositionally biased region" description="Basic and acidic residues" evidence="1">
    <location>
        <begin position="118"/>
        <end position="150"/>
    </location>
</feature>
<evidence type="ECO:0000313" key="2">
    <source>
        <dbReference type="EMBL" id="KAF2198890.1"/>
    </source>
</evidence>
<organism evidence="2 3">
    <name type="scientific">Delitschia confertaspora ATCC 74209</name>
    <dbReference type="NCBI Taxonomy" id="1513339"/>
    <lineage>
        <taxon>Eukaryota</taxon>
        <taxon>Fungi</taxon>
        <taxon>Dikarya</taxon>
        <taxon>Ascomycota</taxon>
        <taxon>Pezizomycotina</taxon>
        <taxon>Dothideomycetes</taxon>
        <taxon>Pleosporomycetidae</taxon>
        <taxon>Pleosporales</taxon>
        <taxon>Delitschiaceae</taxon>
        <taxon>Delitschia</taxon>
    </lineage>
</organism>
<dbReference type="OrthoDB" id="3520229at2759"/>
<name>A0A9P4MWF0_9PLEO</name>
<comment type="caution">
    <text evidence="2">The sequence shown here is derived from an EMBL/GenBank/DDBJ whole genome shotgun (WGS) entry which is preliminary data.</text>
</comment>
<evidence type="ECO:0000313" key="3">
    <source>
        <dbReference type="Proteomes" id="UP000799536"/>
    </source>
</evidence>
<accession>A0A9P4MWF0</accession>
<protein>
    <submittedName>
        <fullName evidence="2">Uncharacterized protein</fullName>
    </submittedName>
</protein>
<dbReference type="Proteomes" id="UP000799536">
    <property type="component" value="Unassembled WGS sequence"/>
</dbReference>
<dbReference type="EMBL" id="ML994110">
    <property type="protein sequence ID" value="KAF2198890.1"/>
    <property type="molecule type" value="Genomic_DNA"/>
</dbReference>
<feature type="region of interest" description="Disordered" evidence="1">
    <location>
        <begin position="118"/>
        <end position="151"/>
    </location>
</feature>
<evidence type="ECO:0000256" key="1">
    <source>
        <dbReference type="SAM" id="MobiDB-lite"/>
    </source>
</evidence>
<keyword evidence="3" id="KW-1185">Reference proteome</keyword>
<proteinExistence type="predicted"/>
<gene>
    <name evidence="2" type="ORF">GQ43DRAFT_442950</name>
</gene>
<sequence length="180" mass="19044">MSTQNYPSSIHTGTCASPNSYWPPRTPNYISNASLCAIAPLPNTTAILTSCCLTAPIEIPMPEDCGYSAWSEFSYGGYCLIRGQTKYELVDCLKERGAKQGGNLVVCFMGPEGWDGGKELKGSEGVEDTKGNGTKVKGDGEKGDGKKGDAEQGAAVRIGRMGWAVWGLLTVSFVGFGSVL</sequence>